<dbReference type="InterPro" id="IPR053154">
    <property type="entry name" value="c-di-AMP_regulator"/>
</dbReference>
<dbReference type="RefSeq" id="WP_014625461.1">
    <property type="nucleotide sequence ID" value="NC_017583.1"/>
</dbReference>
<keyword evidence="2" id="KW-1185">Reference proteome</keyword>
<dbReference type="InterPro" id="IPR012505">
    <property type="entry name" value="YbbR"/>
</dbReference>
<dbReference type="HOGENOM" id="CLU_053150_0_0_12"/>
<dbReference type="OrthoDB" id="356399at2"/>
<dbReference type="KEGG" id="stq:Spith_1878"/>
<dbReference type="STRING" id="869211.Spith_1878"/>
<dbReference type="Proteomes" id="UP000007254">
    <property type="component" value="Chromosome"/>
</dbReference>
<dbReference type="PANTHER" id="PTHR37804:SF1">
    <property type="entry name" value="CDAA REGULATORY PROTEIN CDAR"/>
    <property type="match status" value="1"/>
</dbReference>
<evidence type="ECO:0000313" key="1">
    <source>
        <dbReference type="EMBL" id="AEJ62136.1"/>
    </source>
</evidence>
<reference evidence="1 2" key="1">
    <citation type="submission" date="2011-06" db="EMBL/GenBank/DDBJ databases">
        <title>The complete genome of Spirochaeta thermophila DSM 6578.</title>
        <authorList>
            <consortium name="US DOE Joint Genome Institute (JGI-PGF)"/>
            <person name="Lucas S."/>
            <person name="Lapidus A."/>
            <person name="Bruce D."/>
            <person name="Goodwin L."/>
            <person name="Pitluck S."/>
            <person name="Peters L."/>
            <person name="Kyrpides N."/>
            <person name="Mavromatis K."/>
            <person name="Ivanova N."/>
            <person name="Mikailova N."/>
            <person name="Pagani I."/>
            <person name="Chertkov O."/>
            <person name="Detter J.C."/>
            <person name="Tapia R."/>
            <person name="Han C."/>
            <person name="Land M."/>
            <person name="Hauser L."/>
            <person name="Markowitz V."/>
            <person name="Cheng J.-F."/>
            <person name="Hugenholtz P."/>
            <person name="Woyke T."/>
            <person name="Wu D."/>
            <person name="Spring S."/>
            <person name="Merkhoffer B."/>
            <person name="Schneider S."/>
            <person name="Klenk H.-P."/>
            <person name="Eisen J.A."/>
        </authorList>
    </citation>
    <scope>NUCLEOTIDE SEQUENCE [LARGE SCALE GENOMIC DNA]</scope>
    <source>
        <strain evidence="2">ATCC 700085 / DSM 6578 / Z-1203</strain>
    </source>
</reference>
<dbReference type="Pfam" id="PF07949">
    <property type="entry name" value="YbbR"/>
    <property type="match status" value="2"/>
</dbReference>
<proteinExistence type="predicted"/>
<accession>G0GD61</accession>
<sequence>MRTKRNVFHHLPAKIVSLVFAVLLFYAQRYSAFEERYVMIPLSARLPETLIPASPLPEKVRVGIRGREEDIYALLPEDLSVYVDLSSHTVPGRYTVPIHLDRGESALGVEAEFSIEPSQITVELVEKLSKSLQVIPDVAGSPPPGYEVVQMLVIPSSVEVEGPRDVIEGVTQIRTERIDLSSRTEDASLTVRLVRPAPSVRIPGGDVVEVRVLVRERIIHQTFEKVPLVAVDLSPSLEMEGLPEEGSVTIQGPYSTMEGLAPQDVHLVVDCGEVEEPGEYVLEVRPIVPQEVVVLDFSPRQVGVRVRFRESPATGVVSEEGE</sequence>
<gene>
    <name evidence="1" type="ordered locus">Spith_1878</name>
</gene>
<dbReference type="PANTHER" id="PTHR37804">
    <property type="entry name" value="CDAA REGULATORY PROTEIN CDAR"/>
    <property type="match status" value="1"/>
</dbReference>
<dbReference type="Gene3D" id="2.170.120.30">
    <property type="match status" value="2"/>
</dbReference>
<name>G0GD61_WINT7</name>
<dbReference type="Gene3D" id="2.170.120.40">
    <property type="entry name" value="YbbR-like domain"/>
    <property type="match status" value="1"/>
</dbReference>
<dbReference type="AlphaFoldDB" id="G0GD61"/>
<evidence type="ECO:0000313" key="2">
    <source>
        <dbReference type="Proteomes" id="UP000007254"/>
    </source>
</evidence>
<organism evidence="1 2">
    <name type="scientific">Winmispira thermophila (strain ATCC 700085 / DSM 6578 / Z-1203)</name>
    <name type="common">Spirochaeta thermophila</name>
    <dbReference type="NCBI Taxonomy" id="869211"/>
    <lineage>
        <taxon>Bacteria</taxon>
        <taxon>Pseudomonadati</taxon>
        <taxon>Spirochaetota</taxon>
        <taxon>Spirochaetia</taxon>
        <taxon>Winmispirales</taxon>
        <taxon>Winmispiraceae</taxon>
        <taxon>Winmispira</taxon>
    </lineage>
</organism>
<protein>
    <submittedName>
        <fullName evidence="1">YbbR family protein</fullName>
    </submittedName>
</protein>
<dbReference type="EMBL" id="CP002903">
    <property type="protein sequence ID" value="AEJ62136.1"/>
    <property type="molecule type" value="Genomic_DNA"/>
</dbReference>